<protein>
    <submittedName>
        <fullName evidence="3">Uncharacterized protein</fullName>
    </submittedName>
</protein>
<keyword evidence="2" id="KW-0472">Membrane</keyword>
<accession>A0A7W9FW42</accession>
<feature type="transmembrane region" description="Helical" evidence="2">
    <location>
        <begin position="76"/>
        <end position="101"/>
    </location>
</feature>
<feature type="region of interest" description="Disordered" evidence="1">
    <location>
        <begin position="133"/>
        <end position="157"/>
    </location>
</feature>
<sequence length="157" mass="16936">MLLLSVLIIFGLTLADEGVVGTALRKWLVETPARFLAGLSRGRTVGLGLVALVGVAAVMLFETEGVRLFSMAAPDMAAWVLMFDVTVVFDIVVLAVSLRAVAGWRGLIRRRDLMQGLAGKLIGRIRGVRLRGRRVSKPRPPRSPSGDPEPDPAYAFA</sequence>
<evidence type="ECO:0000313" key="4">
    <source>
        <dbReference type="Proteomes" id="UP000556201"/>
    </source>
</evidence>
<gene>
    <name evidence="3" type="ORF">HNP47_002655</name>
</gene>
<keyword evidence="2" id="KW-1133">Transmembrane helix</keyword>
<dbReference type="RefSeq" id="WP_184279871.1">
    <property type="nucleotide sequence ID" value="NZ_JACHLJ010000003.1"/>
</dbReference>
<organism evidence="3 4">
    <name type="scientific">Brevundimonas vesicularis</name>
    <name type="common">Pseudomonas vesicularis</name>
    <dbReference type="NCBI Taxonomy" id="41276"/>
    <lineage>
        <taxon>Bacteria</taxon>
        <taxon>Pseudomonadati</taxon>
        <taxon>Pseudomonadota</taxon>
        <taxon>Alphaproteobacteria</taxon>
        <taxon>Caulobacterales</taxon>
        <taxon>Caulobacteraceae</taxon>
        <taxon>Brevundimonas</taxon>
    </lineage>
</organism>
<dbReference type="Proteomes" id="UP000556201">
    <property type="component" value="Unassembled WGS sequence"/>
</dbReference>
<keyword evidence="2" id="KW-0812">Transmembrane</keyword>
<dbReference type="EMBL" id="JACHLJ010000003">
    <property type="protein sequence ID" value="MBB5772639.1"/>
    <property type="molecule type" value="Genomic_DNA"/>
</dbReference>
<evidence type="ECO:0000256" key="1">
    <source>
        <dbReference type="SAM" id="MobiDB-lite"/>
    </source>
</evidence>
<reference evidence="3 4" key="1">
    <citation type="submission" date="2020-08" db="EMBL/GenBank/DDBJ databases">
        <title>Functional genomics of gut bacteria from endangered species of beetles.</title>
        <authorList>
            <person name="Carlos-Shanley C."/>
        </authorList>
    </citation>
    <scope>NUCLEOTIDE SEQUENCE [LARGE SCALE GENOMIC DNA]</scope>
    <source>
        <strain evidence="3 4">S00192</strain>
    </source>
</reference>
<evidence type="ECO:0000313" key="3">
    <source>
        <dbReference type="EMBL" id="MBB5772639.1"/>
    </source>
</evidence>
<dbReference type="AlphaFoldDB" id="A0A7W9FW42"/>
<comment type="caution">
    <text evidence="3">The sequence shown here is derived from an EMBL/GenBank/DDBJ whole genome shotgun (WGS) entry which is preliminary data.</text>
</comment>
<proteinExistence type="predicted"/>
<name>A0A7W9FW42_BREVE</name>
<evidence type="ECO:0000256" key="2">
    <source>
        <dbReference type="SAM" id="Phobius"/>
    </source>
</evidence>